<gene>
    <name evidence="4" type="ORF">HK100_009257</name>
</gene>
<dbReference type="InterPro" id="IPR015797">
    <property type="entry name" value="NUDIX_hydrolase-like_dom_sf"/>
</dbReference>
<proteinExistence type="inferred from homology"/>
<dbReference type="AlphaFoldDB" id="A0AAD5SM27"/>
<dbReference type="InterPro" id="IPR020084">
    <property type="entry name" value="NUDIX_hydrolase_CS"/>
</dbReference>
<dbReference type="CDD" id="cd02883">
    <property type="entry name" value="NUDIX_Hydrolase"/>
    <property type="match status" value="1"/>
</dbReference>
<organism evidence="4 5">
    <name type="scientific">Physocladia obscura</name>
    <dbReference type="NCBI Taxonomy" id="109957"/>
    <lineage>
        <taxon>Eukaryota</taxon>
        <taxon>Fungi</taxon>
        <taxon>Fungi incertae sedis</taxon>
        <taxon>Chytridiomycota</taxon>
        <taxon>Chytridiomycota incertae sedis</taxon>
        <taxon>Chytridiomycetes</taxon>
        <taxon>Chytridiales</taxon>
        <taxon>Chytriomycetaceae</taxon>
        <taxon>Physocladia</taxon>
    </lineage>
</organism>
<dbReference type="SUPFAM" id="SSF55811">
    <property type="entry name" value="Nudix"/>
    <property type="match status" value="1"/>
</dbReference>
<dbReference type="EMBL" id="JADGJH010004714">
    <property type="protein sequence ID" value="KAJ3084745.1"/>
    <property type="molecule type" value="Genomic_DNA"/>
</dbReference>
<sequence length="361" mass="39916">MIPKKSNVFLFQASPDPGSARSSSFEQAIAPGNSTLHVCATLETLNVLIKRANENSGLLIVVVGYERATEGKDDHMWELATSAVAQIRNSNLHDAFVVLWSASESADAVKRSFWQRNGANMITESLDSVRSVLTTIETQLSGTGPLSTCPYCQIELPFYSLRIHMPLFHIQQGNKPGLCALCKFTHPKLAVHMSEAHDPSQSHKSKRQPVFSLVVARRPLDGKFLMVDEVCSWGWWLPGGGVDIGESLANAALRETLEEAGVDVELKGILRVEYTPSPHSSQSRLRVIYYAEPKDLTPPKCIPNYESAGACWVSLEQLKLLHLRGDEPIKWFQYVADGGAIWPLSILATERENCVFVANPF</sequence>
<dbReference type="PANTHER" id="PTHR21340">
    <property type="entry name" value="DIADENOSINE 5,5-P1,P4-TETRAPHOSPHATE PYROPHOSPHOHYDROLASE MUTT"/>
    <property type="match status" value="1"/>
</dbReference>
<reference evidence="4" key="1">
    <citation type="submission" date="2020-05" db="EMBL/GenBank/DDBJ databases">
        <title>Phylogenomic resolution of chytrid fungi.</title>
        <authorList>
            <person name="Stajich J.E."/>
            <person name="Amses K."/>
            <person name="Simmons R."/>
            <person name="Seto K."/>
            <person name="Myers J."/>
            <person name="Bonds A."/>
            <person name="Quandt C.A."/>
            <person name="Barry K."/>
            <person name="Liu P."/>
            <person name="Grigoriev I."/>
            <person name="Longcore J.E."/>
            <person name="James T.Y."/>
        </authorList>
    </citation>
    <scope>NUCLEOTIDE SEQUENCE</scope>
    <source>
        <strain evidence="4">JEL0513</strain>
    </source>
</reference>
<evidence type="ECO:0000313" key="4">
    <source>
        <dbReference type="EMBL" id="KAJ3084745.1"/>
    </source>
</evidence>
<name>A0AAD5SM27_9FUNG</name>
<feature type="domain" description="Nudix hydrolase" evidence="3">
    <location>
        <begin position="206"/>
        <end position="334"/>
    </location>
</feature>
<keyword evidence="1 2" id="KW-0378">Hydrolase</keyword>
<evidence type="ECO:0000256" key="1">
    <source>
        <dbReference type="ARBA" id="ARBA00022801"/>
    </source>
</evidence>
<dbReference type="InterPro" id="IPR020476">
    <property type="entry name" value="Nudix_hydrolase"/>
</dbReference>
<dbReference type="GO" id="GO:0006754">
    <property type="term" value="P:ATP biosynthetic process"/>
    <property type="evidence" value="ECO:0007669"/>
    <property type="project" value="TreeGrafter"/>
</dbReference>
<dbReference type="PANTHER" id="PTHR21340:SF0">
    <property type="entry name" value="BIS(5'-NUCLEOSYL)-TETRAPHOSPHATASE [ASYMMETRICAL]"/>
    <property type="match status" value="1"/>
</dbReference>
<dbReference type="PRINTS" id="PR00502">
    <property type="entry name" value="NUDIXFAMILY"/>
</dbReference>
<evidence type="ECO:0000313" key="5">
    <source>
        <dbReference type="Proteomes" id="UP001211907"/>
    </source>
</evidence>
<dbReference type="PROSITE" id="PS00893">
    <property type="entry name" value="NUDIX_BOX"/>
    <property type="match status" value="1"/>
</dbReference>
<dbReference type="GO" id="GO:0004081">
    <property type="term" value="F:bis(5'-nucleosyl)-tetraphosphatase (asymmetrical) activity"/>
    <property type="evidence" value="ECO:0007669"/>
    <property type="project" value="TreeGrafter"/>
</dbReference>
<dbReference type="InterPro" id="IPR051325">
    <property type="entry name" value="Nudix_hydrolase_domain"/>
</dbReference>
<comment type="similarity">
    <text evidence="2">Belongs to the Nudix hydrolase family.</text>
</comment>
<evidence type="ECO:0000256" key="2">
    <source>
        <dbReference type="RuleBase" id="RU003476"/>
    </source>
</evidence>
<comment type="caution">
    <text evidence="4">The sequence shown here is derived from an EMBL/GenBank/DDBJ whole genome shotgun (WGS) entry which is preliminary data.</text>
</comment>
<keyword evidence="5" id="KW-1185">Reference proteome</keyword>
<evidence type="ECO:0000259" key="3">
    <source>
        <dbReference type="PROSITE" id="PS51462"/>
    </source>
</evidence>
<protein>
    <recommendedName>
        <fullName evidence="3">Nudix hydrolase domain-containing protein</fullName>
    </recommendedName>
</protein>
<dbReference type="PROSITE" id="PS51462">
    <property type="entry name" value="NUDIX"/>
    <property type="match status" value="1"/>
</dbReference>
<dbReference type="InterPro" id="IPR000086">
    <property type="entry name" value="NUDIX_hydrolase_dom"/>
</dbReference>
<dbReference type="Gene3D" id="3.90.79.10">
    <property type="entry name" value="Nucleoside Triphosphate Pyrophosphohydrolase"/>
    <property type="match status" value="1"/>
</dbReference>
<dbReference type="GO" id="GO:0006167">
    <property type="term" value="P:AMP biosynthetic process"/>
    <property type="evidence" value="ECO:0007669"/>
    <property type="project" value="TreeGrafter"/>
</dbReference>
<accession>A0AAD5SM27</accession>
<dbReference type="Pfam" id="PF00293">
    <property type="entry name" value="NUDIX"/>
    <property type="match status" value="1"/>
</dbReference>
<dbReference type="Proteomes" id="UP001211907">
    <property type="component" value="Unassembled WGS sequence"/>
</dbReference>